<dbReference type="EC" id="5.99.1.4" evidence="1"/>
<dbReference type="InterPro" id="IPR051924">
    <property type="entry name" value="GST_Kappa/NadH"/>
</dbReference>
<dbReference type="eggNOG" id="COG3917">
    <property type="taxonomic scope" value="Bacteria"/>
</dbReference>
<sequence>MTAARVEFFFDLSSPWTCLAFHNLPAVLERTGASALYRPILVGGVFNAVNPAVYAAREQTDNRRLQHSWKVLKDWARLADVPMNFPSRWHPAKSIAAMRFCCAIEADQAALVRFARGAFASYFDRQENLDDPVVLAAVADAEGLDGAALAAAAGSDAVKARLRANTDELIARGGYGSPTIFVDRDDMYFGNDQLPLVEAALKHKTQRTLA</sequence>
<dbReference type="InterPro" id="IPR036249">
    <property type="entry name" value="Thioredoxin-like_sf"/>
</dbReference>
<evidence type="ECO:0000313" key="5">
    <source>
        <dbReference type="Proteomes" id="UP000006578"/>
    </source>
</evidence>
<dbReference type="SUPFAM" id="SSF52833">
    <property type="entry name" value="Thioredoxin-like"/>
    <property type="match status" value="1"/>
</dbReference>
<dbReference type="GO" id="GO:0018845">
    <property type="term" value="F:2-hydroxychromene-2-carboxylate isomerase activity"/>
    <property type="evidence" value="ECO:0007669"/>
    <property type="project" value="UniProtKB-UniRule"/>
</dbReference>
<name>Q1GWM6_SPHAL</name>
<dbReference type="KEGG" id="sal:Sala_0222"/>
<dbReference type="GO" id="GO:1901170">
    <property type="term" value="P:naphthalene catabolic process"/>
    <property type="evidence" value="ECO:0007669"/>
    <property type="project" value="InterPro"/>
</dbReference>
<evidence type="ECO:0000313" key="4">
    <source>
        <dbReference type="EMBL" id="ABF51946.1"/>
    </source>
</evidence>
<dbReference type="AlphaFoldDB" id="Q1GWM6"/>
<dbReference type="STRING" id="317655.Sala_0222"/>
<gene>
    <name evidence="4" type="ordered locus">Sala_0222</name>
</gene>
<dbReference type="InterPro" id="IPR014440">
    <property type="entry name" value="HCCAis_GSTk"/>
</dbReference>
<protein>
    <recommendedName>
        <fullName evidence="1">2-hydroxychromene-2-carboxylate isomerase</fullName>
        <ecNumber evidence="1">5.99.1.4</ecNumber>
    </recommendedName>
</protein>
<evidence type="ECO:0000256" key="2">
    <source>
        <dbReference type="PIRSR" id="PIRSR006386-1"/>
    </source>
</evidence>
<comment type="similarity">
    <text evidence="1">Belongs to the GST superfamily. NadH family.</text>
</comment>
<reference evidence="4 5" key="1">
    <citation type="journal article" date="2009" name="Proc. Natl. Acad. Sci. U.S.A.">
        <title>The genomic basis of trophic strategy in marine bacteria.</title>
        <authorList>
            <person name="Lauro F.M."/>
            <person name="McDougald D."/>
            <person name="Thomas T."/>
            <person name="Williams T.J."/>
            <person name="Egan S."/>
            <person name="Rice S."/>
            <person name="DeMaere M.Z."/>
            <person name="Ting L."/>
            <person name="Ertan H."/>
            <person name="Johnson J."/>
            <person name="Ferriera S."/>
            <person name="Lapidus A."/>
            <person name="Anderson I."/>
            <person name="Kyrpides N."/>
            <person name="Munk A.C."/>
            <person name="Detter C."/>
            <person name="Han C.S."/>
            <person name="Brown M.V."/>
            <person name="Robb F.T."/>
            <person name="Kjelleberg S."/>
            <person name="Cavicchioli R."/>
        </authorList>
    </citation>
    <scope>NUCLEOTIDE SEQUENCE [LARGE SCALE GENOMIC DNA]</scope>
    <source>
        <strain evidence="5">DSM 13593 / LMG 18877 / RB2256</strain>
    </source>
</reference>
<organism evidence="4 5">
    <name type="scientific">Sphingopyxis alaskensis (strain DSM 13593 / LMG 18877 / RB2256)</name>
    <name type="common">Sphingomonas alaskensis</name>
    <dbReference type="NCBI Taxonomy" id="317655"/>
    <lineage>
        <taxon>Bacteria</taxon>
        <taxon>Pseudomonadati</taxon>
        <taxon>Pseudomonadota</taxon>
        <taxon>Alphaproteobacteria</taxon>
        <taxon>Sphingomonadales</taxon>
        <taxon>Sphingomonadaceae</taxon>
        <taxon>Sphingopyxis</taxon>
    </lineage>
</organism>
<dbReference type="CDD" id="cd03022">
    <property type="entry name" value="DsbA_HCCA_Iso"/>
    <property type="match status" value="1"/>
</dbReference>
<dbReference type="GO" id="GO:0004602">
    <property type="term" value="F:glutathione peroxidase activity"/>
    <property type="evidence" value="ECO:0007669"/>
    <property type="project" value="TreeGrafter"/>
</dbReference>
<keyword evidence="5" id="KW-1185">Reference proteome</keyword>
<dbReference type="RefSeq" id="WP_011540538.1">
    <property type="nucleotide sequence ID" value="NC_008048.1"/>
</dbReference>
<dbReference type="HOGENOM" id="CLU_069253_1_3_5"/>
<dbReference type="EMBL" id="CP000356">
    <property type="protein sequence ID" value="ABF51946.1"/>
    <property type="molecule type" value="Genomic_DNA"/>
</dbReference>
<dbReference type="PANTHER" id="PTHR42943">
    <property type="entry name" value="GLUTATHIONE S-TRANSFERASE KAPPA"/>
    <property type="match status" value="1"/>
</dbReference>
<evidence type="ECO:0000256" key="1">
    <source>
        <dbReference type="PIRNR" id="PIRNR006386"/>
    </source>
</evidence>
<dbReference type="InterPro" id="IPR001853">
    <property type="entry name" value="DSBA-like_thioredoxin_dom"/>
</dbReference>
<feature type="domain" description="DSBA-like thioredoxin" evidence="3">
    <location>
        <begin position="6"/>
        <end position="202"/>
    </location>
</feature>
<feature type="active site" description="Nucleophile" evidence="2">
    <location>
        <position position="14"/>
    </location>
</feature>
<dbReference type="Proteomes" id="UP000006578">
    <property type="component" value="Chromosome"/>
</dbReference>
<dbReference type="GO" id="GO:0004364">
    <property type="term" value="F:glutathione transferase activity"/>
    <property type="evidence" value="ECO:0007669"/>
    <property type="project" value="TreeGrafter"/>
</dbReference>
<proteinExistence type="inferred from homology"/>
<dbReference type="Gene3D" id="3.40.30.10">
    <property type="entry name" value="Glutaredoxin"/>
    <property type="match status" value="1"/>
</dbReference>
<dbReference type="InterPro" id="IPR044087">
    <property type="entry name" value="NahD-like"/>
</dbReference>
<comment type="catalytic activity">
    <reaction evidence="1">
        <text>2-hydroxychromene-2-carboxylate = (3E)-4-(2-hydroxyphenyl)-2-oxobut-3-enoate</text>
        <dbReference type="Rhea" id="RHEA:27401"/>
        <dbReference type="ChEBI" id="CHEBI:59350"/>
        <dbReference type="ChEBI" id="CHEBI:59353"/>
        <dbReference type="EC" id="5.99.1.4"/>
    </reaction>
</comment>
<dbReference type="PIRSF" id="PIRSF006386">
    <property type="entry name" value="HCCAis_GSTk"/>
    <property type="match status" value="1"/>
</dbReference>
<dbReference type="GO" id="GO:0006749">
    <property type="term" value="P:glutathione metabolic process"/>
    <property type="evidence" value="ECO:0007669"/>
    <property type="project" value="TreeGrafter"/>
</dbReference>
<dbReference type="PANTHER" id="PTHR42943:SF2">
    <property type="entry name" value="GLUTATHIONE S-TRANSFERASE KAPPA 1"/>
    <property type="match status" value="1"/>
</dbReference>
<accession>Q1GWM6</accession>
<dbReference type="OrthoDB" id="5244108at2"/>
<evidence type="ECO:0000259" key="3">
    <source>
        <dbReference type="Pfam" id="PF01323"/>
    </source>
</evidence>
<dbReference type="Pfam" id="PF01323">
    <property type="entry name" value="DSBA"/>
    <property type="match status" value="1"/>
</dbReference>
<keyword evidence="1" id="KW-0413">Isomerase</keyword>